<evidence type="ECO:0000256" key="2">
    <source>
        <dbReference type="ARBA" id="ARBA00002035"/>
    </source>
</evidence>
<feature type="region of interest" description="Disordered" evidence="13">
    <location>
        <begin position="94"/>
        <end position="140"/>
    </location>
</feature>
<feature type="compositionally biased region" description="Polar residues" evidence="13">
    <location>
        <begin position="100"/>
        <end position="140"/>
    </location>
</feature>
<dbReference type="SMART" id="SM00702">
    <property type="entry name" value="P4Hc"/>
    <property type="match status" value="1"/>
</dbReference>
<dbReference type="PANTHER" id="PTHR10869">
    <property type="entry name" value="PROLYL 4-HYDROXYLASE ALPHA SUBUNIT"/>
    <property type="match status" value="1"/>
</dbReference>
<evidence type="ECO:0000256" key="13">
    <source>
        <dbReference type="SAM" id="MobiDB-lite"/>
    </source>
</evidence>
<dbReference type="InterPro" id="IPR011990">
    <property type="entry name" value="TPR-like_helical_dom_sf"/>
</dbReference>
<comment type="similarity">
    <text evidence="4">Belongs to the P4HA family.</text>
</comment>
<keyword evidence="6" id="KW-0479">Metal-binding</keyword>
<dbReference type="PROSITE" id="PS51471">
    <property type="entry name" value="FE2OG_OXY"/>
    <property type="match status" value="1"/>
</dbReference>
<evidence type="ECO:0000256" key="11">
    <source>
        <dbReference type="ARBA" id="ARBA00023004"/>
    </source>
</evidence>
<feature type="chain" id="PRO_5025685060" description="procollagen-proline 4-dioxygenase" evidence="14">
    <location>
        <begin position="25"/>
        <end position="626"/>
    </location>
</feature>
<organism evidence="16">
    <name type="scientific">Hirondellea gigas</name>
    <dbReference type="NCBI Taxonomy" id="1518452"/>
    <lineage>
        <taxon>Eukaryota</taxon>
        <taxon>Metazoa</taxon>
        <taxon>Ecdysozoa</taxon>
        <taxon>Arthropoda</taxon>
        <taxon>Crustacea</taxon>
        <taxon>Multicrustacea</taxon>
        <taxon>Malacostraca</taxon>
        <taxon>Eumalacostraca</taxon>
        <taxon>Peracarida</taxon>
        <taxon>Amphipoda</taxon>
        <taxon>Amphilochidea</taxon>
        <taxon>Lysianassida</taxon>
        <taxon>Lysianassidira</taxon>
        <taxon>Lysianassoidea</taxon>
        <taxon>Lysianassidae</taxon>
        <taxon>Hirondellea</taxon>
    </lineage>
</organism>
<evidence type="ECO:0000256" key="9">
    <source>
        <dbReference type="ARBA" id="ARBA00022964"/>
    </source>
</evidence>
<dbReference type="Pfam" id="PF13640">
    <property type="entry name" value="2OG-FeII_Oxy_3"/>
    <property type="match status" value="1"/>
</dbReference>
<evidence type="ECO:0000256" key="12">
    <source>
        <dbReference type="ARBA" id="ARBA00023180"/>
    </source>
</evidence>
<keyword evidence="7" id="KW-0256">Endoplasmic reticulum</keyword>
<dbReference type="Pfam" id="PF08336">
    <property type="entry name" value="P4Ha_N"/>
    <property type="match status" value="1"/>
</dbReference>
<dbReference type="PANTHER" id="PTHR10869:SF244">
    <property type="entry name" value="PROLYL 4-HYDROXYLASE SUBUNIT ALPHA-2"/>
    <property type="match status" value="1"/>
</dbReference>
<dbReference type="InterPro" id="IPR005123">
    <property type="entry name" value="Oxoglu/Fe-dep_dioxygenase_dom"/>
</dbReference>
<dbReference type="EMBL" id="IACT01004520">
    <property type="protein sequence ID" value="LAC23711.1"/>
    <property type="molecule type" value="mRNA"/>
</dbReference>
<keyword evidence="10" id="KW-0560">Oxidoreductase</keyword>
<keyword evidence="12" id="KW-0325">Glycoprotein</keyword>
<reference evidence="16" key="1">
    <citation type="submission" date="2017-11" db="EMBL/GenBank/DDBJ databases">
        <title>The sensing device of the deep-sea amphipod.</title>
        <authorList>
            <person name="Kobayashi H."/>
            <person name="Nagahama T."/>
            <person name="Arai W."/>
            <person name="Sasagawa Y."/>
            <person name="Umeda M."/>
            <person name="Hayashi T."/>
            <person name="Nikaido I."/>
            <person name="Watanabe H."/>
            <person name="Oguri K."/>
            <person name="Kitazato H."/>
            <person name="Fujioka K."/>
            <person name="Kido Y."/>
            <person name="Takami H."/>
        </authorList>
    </citation>
    <scope>NUCLEOTIDE SEQUENCE</scope>
    <source>
        <tissue evidence="16">Whole body</tissue>
    </source>
</reference>
<evidence type="ECO:0000256" key="5">
    <source>
        <dbReference type="ARBA" id="ARBA00012269"/>
    </source>
</evidence>
<dbReference type="AlphaFoldDB" id="A0A6A7FYS9"/>
<keyword evidence="9" id="KW-0223">Dioxygenase</keyword>
<evidence type="ECO:0000256" key="6">
    <source>
        <dbReference type="ARBA" id="ARBA00022723"/>
    </source>
</evidence>
<evidence type="ECO:0000256" key="14">
    <source>
        <dbReference type="SAM" id="SignalP"/>
    </source>
</evidence>
<dbReference type="GO" id="GO:0031418">
    <property type="term" value="F:L-ascorbic acid binding"/>
    <property type="evidence" value="ECO:0007669"/>
    <property type="project" value="UniProtKB-KW"/>
</dbReference>
<dbReference type="GO" id="GO:0005506">
    <property type="term" value="F:iron ion binding"/>
    <property type="evidence" value="ECO:0007669"/>
    <property type="project" value="InterPro"/>
</dbReference>
<comment type="cofactor">
    <cofactor evidence="1">
        <name>L-ascorbate</name>
        <dbReference type="ChEBI" id="CHEBI:38290"/>
    </cofactor>
</comment>
<dbReference type="Gene3D" id="6.10.140.1460">
    <property type="match status" value="1"/>
</dbReference>
<feature type="signal peptide" evidence="14">
    <location>
        <begin position="1"/>
        <end position="24"/>
    </location>
</feature>
<name>A0A6A7FYS9_9CRUS</name>
<comment type="function">
    <text evidence="2">Catalyzes the post-translational formation of 4-hydroxyproline in -Xaa-Pro-Gly- sequences in collagens and other proteins.</text>
</comment>
<evidence type="ECO:0000256" key="7">
    <source>
        <dbReference type="ARBA" id="ARBA00022824"/>
    </source>
</evidence>
<dbReference type="InterPro" id="IPR045054">
    <property type="entry name" value="P4HA-like"/>
</dbReference>
<dbReference type="Gene3D" id="1.25.40.10">
    <property type="entry name" value="Tetratricopeptide repeat domain"/>
    <property type="match status" value="1"/>
</dbReference>
<evidence type="ECO:0000259" key="15">
    <source>
        <dbReference type="PROSITE" id="PS51471"/>
    </source>
</evidence>
<evidence type="ECO:0000256" key="4">
    <source>
        <dbReference type="ARBA" id="ARBA00006511"/>
    </source>
</evidence>
<evidence type="ECO:0000256" key="3">
    <source>
        <dbReference type="ARBA" id="ARBA00004319"/>
    </source>
</evidence>
<evidence type="ECO:0000313" key="16">
    <source>
        <dbReference type="EMBL" id="LAC23711.1"/>
    </source>
</evidence>
<dbReference type="GO" id="GO:0004656">
    <property type="term" value="F:procollagen-proline 4-dioxygenase activity"/>
    <property type="evidence" value="ECO:0007669"/>
    <property type="project" value="UniProtKB-EC"/>
</dbReference>
<dbReference type="EC" id="1.14.11.2" evidence="5"/>
<comment type="subcellular location">
    <subcellularLocation>
        <location evidence="3">Endoplasmic reticulum lumen</location>
    </subcellularLocation>
</comment>
<proteinExistence type="evidence at transcript level"/>
<evidence type="ECO:0000256" key="1">
    <source>
        <dbReference type="ARBA" id="ARBA00001961"/>
    </source>
</evidence>
<sequence length="626" mass="69950">MQQPSGAAGVSVLLALLLTSAALGEVFTSTQDLQQVFLVERNLVDALAKYLIKAETRLGRIRRYLQEYEAVRTDMGWTSSPEDMAMSGNKAFIESDQHPDSTSNAYNNATLDSNSDFNPTESDSSSNNIDVVGASSETSSPDSFDEALLEKLAGNPLHTFHLMKRLTVYWKHIDAQVLQEEWNGVLRALFGDLGPQQPQYLLPADEDLQGAAQALVRLHHVYGLNMSSMVRGDIWGVQSSAELSAQDCLYMGKHSFNLGHYAQSVEWFSEAFNLAGFEHNQTISQDQVSEFLNTALKAHEEAQTQFQQQIQQEQEQRGYPDILTIENVAGSTENNENQWHTTLPHPSAITDLKDDLPNGFKYNSPNDDETNFFDLCRGNTLLTPEALSTLHCRYEHRGSKFLLLMPAKVEYHHPSPAGLVTFHDVLSDAETIAIKKLAHPVMVRAMVQGVEGKGNTVSSTRTSKVAWLDESLDPLMDRISRRIEQLTGLSMDQTREHSEMLQVANYGIGGHYNPHHDYLLVDKTPEELANINPREVLMGDRVATFMFYLSDVTRGGATAFPRMGVAVWPKRGSAAFWFNLRRSGAANDHTLHGACPVVHGSKWVSNKWIRERGQFNTRPCSLNPRE</sequence>
<keyword evidence="11" id="KW-0408">Iron</keyword>
<evidence type="ECO:0000256" key="8">
    <source>
        <dbReference type="ARBA" id="ARBA00022896"/>
    </source>
</evidence>
<dbReference type="FunFam" id="2.60.120.620:FF:000011">
    <property type="entry name" value="Prolyl alpha subunit"/>
    <property type="match status" value="1"/>
</dbReference>
<dbReference type="InterPro" id="IPR044862">
    <property type="entry name" value="Pro_4_hyd_alph_FE2OG_OXY"/>
</dbReference>
<feature type="domain" description="Fe2OG dioxygenase" evidence="15">
    <location>
        <begin position="497"/>
        <end position="611"/>
    </location>
</feature>
<evidence type="ECO:0000256" key="10">
    <source>
        <dbReference type="ARBA" id="ARBA00023002"/>
    </source>
</evidence>
<dbReference type="Gene3D" id="2.60.120.620">
    <property type="entry name" value="q2cbj1_9rhob like domain"/>
    <property type="match status" value="1"/>
</dbReference>
<keyword evidence="14" id="KW-0732">Signal</keyword>
<dbReference type="InterPro" id="IPR006620">
    <property type="entry name" value="Pro_4_hyd_alph"/>
</dbReference>
<accession>A0A6A7FYS9</accession>
<dbReference type="GO" id="GO:0005788">
    <property type="term" value="C:endoplasmic reticulum lumen"/>
    <property type="evidence" value="ECO:0007669"/>
    <property type="project" value="UniProtKB-SubCell"/>
</dbReference>
<keyword evidence="8" id="KW-0847">Vitamin C</keyword>
<protein>
    <recommendedName>
        <fullName evidence="5">procollagen-proline 4-dioxygenase</fullName>
        <ecNumber evidence="5">1.14.11.2</ecNumber>
    </recommendedName>
</protein>
<dbReference type="InterPro" id="IPR013547">
    <property type="entry name" value="P4H_N"/>
</dbReference>